<dbReference type="Proteomes" id="UP001162131">
    <property type="component" value="Unassembled WGS sequence"/>
</dbReference>
<evidence type="ECO:0000256" key="4">
    <source>
        <dbReference type="PROSITE-ProRule" id="PRU00175"/>
    </source>
</evidence>
<name>A0AAU9JMX6_9CILI</name>
<dbReference type="GO" id="GO:0005634">
    <property type="term" value="C:nucleus"/>
    <property type="evidence" value="ECO:0007669"/>
    <property type="project" value="TreeGrafter"/>
</dbReference>
<dbReference type="InterPro" id="IPR051834">
    <property type="entry name" value="RING_finger_E3_ligase"/>
</dbReference>
<dbReference type="PANTHER" id="PTHR45931:SF3">
    <property type="entry name" value="RING ZINC FINGER-CONTAINING PROTEIN"/>
    <property type="match status" value="1"/>
</dbReference>
<dbReference type="PROSITE" id="PS50089">
    <property type="entry name" value="ZF_RING_2"/>
    <property type="match status" value="1"/>
</dbReference>
<gene>
    <name evidence="6" type="ORF">BSTOLATCC_MIC38841</name>
</gene>
<dbReference type="GO" id="GO:0061630">
    <property type="term" value="F:ubiquitin protein ligase activity"/>
    <property type="evidence" value="ECO:0007669"/>
    <property type="project" value="TreeGrafter"/>
</dbReference>
<comment type="caution">
    <text evidence="6">The sequence shown here is derived from an EMBL/GenBank/DDBJ whole genome shotgun (WGS) entry which is preliminary data.</text>
</comment>
<dbReference type="SMART" id="SM00184">
    <property type="entry name" value="RING"/>
    <property type="match status" value="1"/>
</dbReference>
<dbReference type="CDD" id="cd16454">
    <property type="entry name" value="RING-H2_PA-TM-RING"/>
    <property type="match status" value="1"/>
</dbReference>
<dbReference type="InterPro" id="IPR001841">
    <property type="entry name" value="Znf_RING"/>
</dbReference>
<dbReference type="EMBL" id="CAJZBQ010000038">
    <property type="protein sequence ID" value="CAG9325592.1"/>
    <property type="molecule type" value="Genomic_DNA"/>
</dbReference>
<dbReference type="GO" id="GO:0006511">
    <property type="term" value="P:ubiquitin-dependent protein catabolic process"/>
    <property type="evidence" value="ECO:0007669"/>
    <property type="project" value="TreeGrafter"/>
</dbReference>
<dbReference type="SUPFAM" id="SSF57850">
    <property type="entry name" value="RING/U-box"/>
    <property type="match status" value="1"/>
</dbReference>
<dbReference type="PANTHER" id="PTHR45931">
    <property type="entry name" value="SI:CH211-59O9.10"/>
    <property type="match status" value="1"/>
</dbReference>
<evidence type="ECO:0000256" key="2">
    <source>
        <dbReference type="ARBA" id="ARBA00022771"/>
    </source>
</evidence>
<dbReference type="InterPro" id="IPR013083">
    <property type="entry name" value="Znf_RING/FYVE/PHD"/>
</dbReference>
<keyword evidence="3" id="KW-0862">Zinc</keyword>
<dbReference type="Pfam" id="PF13639">
    <property type="entry name" value="zf-RING_2"/>
    <property type="match status" value="1"/>
</dbReference>
<keyword evidence="1" id="KW-0479">Metal-binding</keyword>
<dbReference type="Gene3D" id="3.30.40.10">
    <property type="entry name" value="Zinc/RING finger domain, C3HC4 (zinc finger)"/>
    <property type="match status" value="1"/>
</dbReference>
<keyword evidence="7" id="KW-1185">Reference proteome</keyword>
<keyword evidence="2 4" id="KW-0863">Zinc-finger</keyword>
<evidence type="ECO:0000313" key="7">
    <source>
        <dbReference type="Proteomes" id="UP001162131"/>
    </source>
</evidence>
<protein>
    <recommendedName>
        <fullName evidence="5">RING-type domain-containing protein</fullName>
    </recommendedName>
</protein>
<evidence type="ECO:0000256" key="3">
    <source>
        <dbReference type="ARBA" id="ARBA00022833"/>
    </source>
</evidence>
<evidence type="ECO:0000259" key="5">
    <source>
        <dbReference type="PROSITE" id="PS50089"/>
    </source>
</evidence>
<feature type="domain" description="RING-type" evidence="5">
    <location>
        <begin position="362"/>
        <end position="402"/>
    </location>
</feature>
<accession>A0AAU9JMX6</accession>
<evidence type="ECO:0000313" key="6">
    <source>
        <dbReference type="EMBL" id="CAG9325592.1"/>
    </source>
</evidence>
<proteinExistence type="predicted"/>
<dbReference type="AlphaFoldDB" id="A0AAU9JMX6"/>
<reference evidence="6" key="1">
    <citation type="submission" date="2021-09" db="EMBL/GenBank/DDBJ databases">
        <authorList>
            <consortium name="AG Swart"/>
            <person name="Singh M."/>
            <person name="Singh A."/>
            <person name="Seah K."/>
            <person name="Emmerich C."/>
        </authorList>
    </citation>
    <scope>NUCLEOTIDE SEQUENCE</scope>
    <source>
        <strain evidence="6">ATCC30299</strain>
    </source>
</reference>
<evidence type="ECO:0000256" key="1">
    <source>
        <dbReference type="ARBA" id="ARBA00022723"/>
    </source>
</evidence>
<dbReference type="GO" id="GO:0008270">
    <property type="term" value="F:zinc ion binding"/>
    <property type="evidence" value="ECO:0007669"/>
    <property type="project" value="UniProtKB-KW"/>
</dbReference>
<sequence>MNGSSDTNSLKNKLLELGFKENVIAIALWQTDNISEAIQCILDVTEKGRSQIPAKDYYFLQLREMGYPLDAVSKAAEKPSLTEALDFLNNPPEINQAPKKRAHEAAEKPLPIIFFKKPQEKNQVLEQPAKNSASMSDAEKFLHIGLAIFNNFQEENKVPKKPAEPNSAFHKIINIVEDIGDRLFCKGGPVDTYAQKLKQQGKSLETAFNEIKRNIIRRGCQERPRNEDIQDFSPEEIKAAREESKEDILHPYLYSEQINEDFPIEEQFADWEEPINQNLLQERQNINEEIPFEEQDAYHEGDNYQYISPEPIIINGNVFPPRSQLYILNILESYYRPNGISESNMKKLREIRYQAGTSPDTCAICMEAFTANEFLQKLPCNHCFHNDCIKKWLKMSAKCPLDLLDI</sequence>
<organism evidence="6 7">
    <name type="scientific">Blepharisma stoltei</name>
    <dbReference type="NCBI Taxonomy" id="1481888"/>
    <lineage>
        <taxon>Eukaryota</taxon>
        <taxon>Sar</taxon>
        <taxon>Alveolata</taxon>
        <taxon>Ciliophora</taxon>
        <taxon>Postciliodesmatophora</taxon>
        <taxon>Heterotrichea</taxon>
        <taxon>Heterotrichida</taxon>
        <taxon>Blepharismidae</taxon>
        <taxon>Blepharisma</taxon>
    </lineage>
</organism>